<dbReference type="EC" id="7.6.2.11" evidence="8"/>
<dbReference type="InterPro" id="IPR013611">
    <property type="entry name" value="Transp-assoc_OB_typ2"/>
</dbReference>
<keyword evidence="3" id="KW-0997">Cell inner membrane</keyword>
<comment type="subunit">
    <text evidence="8">The complex is composed of two ATP-binding proteins (PotA), two transmembrane proteins (PotB and PotC) and a solute-binding protein (PotD).</text>
</comment>
<keyword evidence="5 8" id="KW-0067">ATP-binding</keyword>
<dbReference type="PANTHER" id="PTHR42781">
    <property type="entry name" value="SPERMIDINE/PUTRESCINE IMPORT ATP-BINDING PROTEIN POTA"/>
    <property type="match status" value="1"/>
</dbReference>
<dbReference type="GO" id="GO:0016887">
    <property type="term" value="F:ATP hydrolysis activity"/>
    <property type="evidence" value="ECO:0007669"/>
    <property type="project" value="InterPro"/>
</dbReference>
<dbReference type="Pfam" id="PF08402">
    <property type="entry name" value="TOBE_2"/>
    <property type="match status" value="1"/>
</dbReference>
<dbReference type="GO" id="GO:0015594">
    <property type="term" value="F:ABC-type putrescine transporter activity"/>
    <property type="evidence" value="ECO:0007669"/>
    <property type="project" value="InterPro"/>
</dbReference>
<dbReference type="FunFam" id="3.40.50.300:FF:000133">
    <property type="entry name" value="Spermidine/putrescine import ATP-binding protein PotA"/>
    <property type="match status" value="1"/>
</dbReference>
<dbReference type="SUPFAM" id="SSF50331">
    <property type="entry name" value="MOP-like"/>
    <property type="match status" value="1"/>
</dbReference>
<dbReference type="InterPro" id="IPR050093">
    <property type="entry name" value="ABC_SmlMolc_Importer"/>
</dbReference>
<comment type="similarity">
    <text evidence="8">Belongs to the ABC transporter superfamily. Spermidine/putrescine importer (TC 3.A.1.11.1) family.</text>
</comment>
<evidence type="ECO:0000313" key="10">
    <source>
        <dbReference type="EMBL" id="CAB3962190.1"/>
    </source>
</evidence>
<evidence type="ECO:0000256" key="4">
    <source>
        <dbReference type="ARBA" id="ARBA00022741"/>
    </source>
</evidence>
<name>A0A6J5IPB8_9BURK</name>
<evidence type="ECO:0000259" key="9">
    <source>
        <dbReference type="PROSITE" id="PS50893"/>
    </source>
</evidence>
<dbReference type="AlphaFoldDB" id="A0A6J5IPB8"/>
<evidence type="ECO:0000256" key="7">
    <source>
        <dbReference type="ARBA" id="ARBA00023136"/>
    </source>
</evidence>
<dbReference type="PROSITE" id="PS50893">
    <property type="entry name" value="ABC_TRANSPORTER_2"/>
    <property type="match status" value="1"/>
</dbReference>
<dbReference type="InterPro" id="IPR005893">
    <property type="entry name" value="PotA-like"/>
</dbReference>
<keyword evidence="4 8" id="KW-0547">Nucleotide-binding</keyword>
<sequence length="406" mass="43438">MSMSINRVNEPAARQTARILGGSRARSNAAPVAGAANSSAAHGTPIIDVRAAHKIYPGDASGVAHALKGVSLSINDNEFFTLLGPSGCGKTTLLRLLAGFEEPSSGEILLAGEPVHALPPYRRPVNTVFQHYALFPNMTVAQNIAFGLRMLKRSPVDIKGRVVEMLALVKMEKFADRHANQLSGGQQQRIALARALAPQPRVLLLDEPLSALDLKLRQAMRLELKSLQEKTGITFVFVTHDQEEALAMSDRIAVMSEGLVQQIGTPEDIYDRPATRFVADFIGENNMLAGHVTERGAGFVRVAVPEVGEFVAAPHDDYAVGDAVTVAIRPERLAFATGSVSVGPRIKGEIAATVYLGTDTACHVRLGNGQRIVVRDMTGGCHAGRSQIGQPVWLDVAVNAVNLLRG</sequence>
<dbReference type="PANTHER" id="PTHR42781:SF4">
    <property type="entry name" value="SPERMIDINE_PUTRESCINE IMPORT ATP-BINDING PROTEIN POTA"/>
    <property type="match status" value="1"/>
</dbReference>
<dbReference type="Gene3D" id="2.40.50.100">
    <property type="match status" value="1"/>
</dbReference>
<organism evidence="10 11">
    <name type="scientific">Burkholderia aenigmatica</name>
    <dbReference type="NCBI Taxonomy" id="2015348"/>
    <lineage>
        <taxon>Bacteria</taxon>
        <taxon>Pseudomonadati</taxon>
        <taxon>Pseudomonadota</taxon>
        <taxon>Betaproteobacteria</taxon>
        <taxon>Burkholderiales</taxon>
        <taxon>Burkholderiaceae</taxon>
        <taxon>Burkholderia</taxon>
        <taxon>Burkholderia cepacia complex</taxon>
    </lineage>
</organism>
<dbReference type="SMART" id="SM00382">
    <property type="entry name" value="AAA"/>
    <property type="match status" value="1"/>
</dbReference>
<evidence type="ECO:0000256" key="2">
    <source>
        <dbReference type="ARBA" id="ARBA00022475"/>
    </source>
</evidence>
<keyword evidence="7 8" id="KW-0472">Membrane</keyword>
<protein>
    <recommendedName>
        <fullName evidence="8">Spermidine/putrescine import ATP-binding protein PotA</fullName>
        <ecNumber evidence="8">7.6.2.11</ecNumber>
    </recommendedName>
</protein>
<dbReference type="InterPro" id="IPR027417">
    <property type="entry name" value="P-loop_NTPase"/>
</dbReference>
<dbReference type="Gene3D" id="3.40.50.300">
    <property type="entry name" value="P-loop containing nucleotide triphosphate hydrolases"/>
    <property type="match status" value="1"/>
</dbReference>
<accession>A0A6J5IPB8</accession>
<dbReference type="InterPro" id="IPR008995">
    <property type="entry name" value="Mo/tungstate-bd_C_term_dom"/>
</dbReference>
<keyword evidence="6 8" id="KW-1278">Translocase</keyword>
<proteinExistence type="inferred from homology"/>
<dbReference type="Pfam" id="PF00005">
    <property type="entry name" value="ABC_tran"/>
    <property type="match status" value="1"/>
</dbReference>
<evidence type="ECO:0000256" key="6">
    <source>
        <dbReference type="ARBA" id="ARBA00022967"/>
    </source>
</evidence>
<dbReference type="InterPro" id="IPR003439">
    <property type="entry name" value="ABC_transporter-like_ATP-bd"/>
</dbReference>
<dbReference type="InterPro" id="IPR003593">
    <property type="entry name" value="AAA+_ATPase"/>
</dbReference>
<dbReference type="GO" id="GO:0043190">
    <property type="term" value="C:ATP-binding cassette (ABC) transporter complex"/>
    <property type="evidence" value="ECO:0007669"/>
    <property type="project" value="InterPro"/>
</dbReference>
<keyword evidence="1 8" id="KW-0813">Transport</keyword>
<keyword evidence="2 8" id="KW-1003">Cell membrane</keyword>
<feature type="domain" description="ABC transporter" evidence="9">
    <location>
        <begin position="47"/>
        <end position="282"/>
    </location>
</feature>
<evidence type="ECO:0000256" key="8">
    <source>
        <dbReference type="RuleBase" id="RU364083"/>
    </source>
</evidence>
<dbReference type="Proteomes" id="UP000494301">
    <property type="component" value="Unassembled WGS sequence"/>
</dbReference>
<evidence type="ECO:0000256" key="3">
    <source>
        <dbReference type="ARBA" id="ARBA00022519"/>
    </source>
</evidence>
<dbReference type="GO" id="GO:0005524">
    <property type="term" value="F:ATP binding"/>
    <property type="evidence" value="ECO:0007669"/>
    <property type="project" value="UniProtKB-KW"/>
</dbReference>
<evidence type="ECO:0000313" key="11">
    <source>
        <dbReference type="Proteomes" id="UP000494301"/>
    </source>
</evidence>
<dbReference type="CDD" id="cd03300">
    <property type="entry name" value="ABC_PotA_N"/>
    <property type="match status" value="1"/>
</dbReference>
<dbReference type="SUPFAM" id="SSF52540">
    <property type="entry name" value="P-loop containing nucleoside triphosphate hydrolases"/>
    <property type="match status" value="1"/>
</dbReference>
<dbReference type="NCBIfam" id="TIGR01187">
    <property type="entry name" value="potA"/>
    <property type="match status" value="1"/>
</dbReference>
<dbReference type="PROSITE" id="PS00211">
    <property type="entry name" value="ABC_TRANSPORTER_1"/>
    <property type="match status" value="1"/>
</dbReference>
<comment type="function">
    <text evidence="8">Part of the ABC transporter complex PotABCD involved in spermidine/putrescine import. Responsible for energy coupling to the transport system.</text>
</comment>
<reference evidence="10 11" key="1">
    <citation type="submission" date="2020-04" db="EMBL/GenBank/DDBJ databases">
        <authorList>
            <person name="Depoorter E."/>
        </authorList>
    </citation>
    <scope>NUCLEOTIDE SEQUENCE [LARGE SCALE GENOMIC DNA]</scope>
    <source>
        <strain evidence="10 11">BCC0217</strain>
    </source>
</reference>
<dbReference type="InterPro" id="IPR017879">
    <property type="entry name" value="PotA_ATP-bd"/>
</dbReference>
<evidence type="ECO:0000256" key="5">
    <source>
        <dbReference type="ARBA" id="ARBA00022840"/>
    </source>
</evidence>
<dbReference type="InterPro" id="IPR017871">
    <property type="entry name" value="ABC_transporter-like_CS"/>
</dbReference>
<dbReference type="EMBL" id="CABWIL020000005">
    <property type="protein sequence ID" value="CAB3962190.1"/>
    <property type="molecule type" value="Genomic_DNA"/>
</dbReference>
<gene>
    <name evidence="8" type="primary">potA</name>
    <name evidence="10" type="ORF">BLA3211_01576</name>
</gene>
<evidence type="ECO:0000256" key="1">
    <source>
        <dbReference type="ARBA" id="ARBA00022448"/>
    </source>
</evidence>
<comment type="catalytic activity">
    <reaction evidence="8">
        <text>ATP + H2O + polyamine-[polyamine-binding protein]Side 1 = ADP + phosphate + polyamineSide 2 + [polyamine-binding protein]Side 1.</text>
        <dbReference type="EC" id="7.6.2.11"/>
    </reaction>
</comment>